<dbReference type="SUPFAM" id="SSF53335">
    <property type="entry name" value="S-adenosyl-L-methionine-dependent methyltransferases"/>
    <property type="match status" value="1"/>
</dbReference>
<evidence type="ECO:0000259" key="2">
    <source>
        <dbReference type="Pfam" id="PF13649"/>
    </source>
</evidence>
<dbReference type="AlphaFoldDB" id="A0A3D9URG6"/>
<dbReference type="RefSeq" id="WP_115922984.1">
    <property type="nucleotide sequence ID" value="NZ_QTUA01000001.1"/>
</dbReference>
<organism evidence="3 4">
    <name type="scientific">Calidifontibacter indicus</name>
    <dbReference type="NCBI Taxonomy" id="419650"/>
    <lineage>
        <taxon>Bacteria</taxon>
        <taxon>Bacillati</taxon>
        <taxon>Actinomycetota</taxon>
        <taxon>Actinomycetes</taxon>
        <taxon>Micrococcales</taxon>
        <taxon>Dermacoccaceae</taxon>
        <taxon>Calidifontibacter</taxon>
    </lineage>
</organism>
<keyword evidence="4" id="KW-1185">Reference proteome</keyword>
<dbReference type="PANTHER" id="PTHR43861">
    <property type="entry name" value="TRANS-ACONITATE 2-METHYLTRANSFERASE-RELATED"/>
    <property type="match status" value="1"/>
</dbReference>
<dbReference type="Proteomes" id="UP000256253">
    <property type="component" value="Unassembled WGS sequence"/>
</dbReference>
<gene>
    <name evidence="3" type="ORF">DFJ65_2125</name>
</gene>
<dbReference type="CDD" id="cd02440">
    <property type="entry name" value="AdoMet_MTases"/>
    <property type="match status" value="1"/>
</dbReference>
<name>A0A3D9URG6_9MICO</name>
<dbReference type="Pfam" id="PF13649">
    <property type="entry name" value="Methyltransf_25"/>
    <property type="match status" value="1"/>
</dbReference>
<comment type="caution">
    <text evidence="3">The sequence shown here is derived from an EMBL/GenBank/DDBJ whole genome shotgun (WGS) entry which is preliminary data.</text>
</comment>
<dbReference type="EMBL" id="QTUA01000001">
    <property type="protein sequence ID" value="REF31083.1"/>
    <property type="molecule type" value="Genomic_DNA"/>
</dbReference>
<evidence type="ECO:0000313" key="4">
    <source>
        <dbReference type="Proteomes" id="UP000256253"/>
    </source>
</evidence>
<proteinExistence type="predicted"/>
<reference evidence="3 4" key="1">
    <citation type="submission" date="2018-08" db="EMBL/GenBank/DDBJ databases">
        <title>Sequencing the genomes of 1000 actinobacteria strains.</title>
        <authorList>
            <person name="Klenk H.-P."/>
        </authorList>
    </citation>
    <scope>NUCLEOTIDE SEQUENCE [LARGE SCALE GENOMIC DNA]</scope>
    <source>
        <strain evidence="3 4">DSM 22967</strain>
    </source>
</reference>
<dbReference type="OrthoDB" id="116799at2"/>
<keyword evidence="3" id="KW-0489">Methyltransferase</keyword>
<protein>
    <submittedName>
        <fullName evidence="3">Demethylmenaquinone methyltransferase/2-methoxy-6-polyprenyl-1,4-benzoquinol methylase</fullName>
    </submittedName>
</protein>
<sequence length="240" mass="27062">MTDDWADTLREQKTYYDARAGEYDDFWFRRGTYALDEPVLSQWNADAADTMTLISGAARGDVLELACGTGIFTDVLRRHAESVHAVDASPAMLELNRARTAGAANVSYGQADLFDWRPARRYDLVFFGFWLSHVPDDRFEAFWAMVRDCLAPGGQVIFVDSAPYPADEVTGPNSQVSARTEERTLGDGRRFRIVKRYWDPRTLSDQLTATGWDAQVQASEHALMLVGRARLSEAARPERR</sequence>
<dbReference type="GO" id="GO:0008168">
    <property type="term" value="F:methyltransferase activity"/>
    <property type="evidence" value="ECO:0007669"/>
    <property type="project" value="UniProtKB-KW"/>
</dbReference>
<keyword evidence="1 3" id="KW-0808">Transferase</keyword>
<evidence type="ECO:0000313" key="3">
    <source>
        <dbReference type="EMBL" id="REF31083.1"/>
    </source>
</evidence>
<dbReference type="GO" id="GO:0032259">
    <property type="term" value="P:methylation"/>
    <property type="evidence" value="ECO:0007669"/>
    <property type="project" value="UniProtKB-KW"/>
</dbReference>
<evidence type="ECO:0000256" key="1">
    <source>
        <dbReference type="ARBA" id="ARBA00022679"/>
    </source>
</evidence>
<dbReference type="InterPro" id="IPR029063">
    <property type="entry name" value="SAM-dependent_MTases_sf"/>
</dbReference>
<dbReference type="InterPro" id="IPR041698">
    <property type="entry name" value="Methyltransf_25"/>
</dbReference>
<feature type="domain" description="Methyltransferase" evidence="2">
    <location>
        <begin position="62"/>
        <end position="154"/>
    </location>
</feature>
<accession>A0A3D9URG6</accession>
<dbReference type="Gene3D" id="3.40.50.150">
    <property type="entry name" value="Vaccinia Virus protein VP39"/>
    <property type="match status" value="1"/>
</dbReference>